<feature type="compositionally biased region" description="Low complexity" evidence="1">
    <location>
        <begin position="77"/>
        <end position="90"/>
    </location>
</feature>
<feature type="chain" id="PRO_5012459674" evidence="2">
    <location>
        <begin position="25"/>
        <end position="164"/>
    </location>
</feature>
<keyword evidence="4" id="KW-1185">Reference proteome</keyword>
<evidence type="ECO:0000256" key="1">
    <source>
        <dbReference type="SAM" id="MobiDB-lite"/>
    </source>
</evidence>
<evidence type="ECO:0000313" key="4">
    <source>
        <dbReference type="Proteomes" id="UP000186309"/>
    </source>
</evidence>
<evidence type="ECO:0000313" key="3">
    <source>
        <dbReference type="EMBL" id="APW63555.1"/>
    </source>
</evidence>
<accession>A0A1U7CX93</accession>
<sequence>MTVAIRIQLLTAGLMLFISSGALAQSPGGGGQGFTGSYGPGMESLLRSGGAGYLPSGSGFLPYTPGPGGGLGVQSRMSAGSPATSSGAMSMPAAAAGLGTASRGLSPLTPIGGMGGGRGGMGSGRLLNRMPAGRGMVRPPVGAYPFRVPPSLLGPATQAPAMAM</sequence>
<feature type="signal peptide" evidence="2">
    <location>
        <begin position="1"/>
        <end position="24"/>
    </location>
</feature>
<dbReference type="AlphaFoldDB" id="A0A1U7CX93"/>
<dbReference type="EMBL" id="CP019082">
    <property type="protein sequence ID" value="APW63555.1"/>
    <property type="molecule type" value="Genomic_DNA"/>
</dbReference>
<dbReference type="Proteomes" id="UP000186309">
    <property type="component" value="Chromosome"/>
</dbReference>
<organism evidence="3 4">
    <name type="scientific">Paludisphaera borealis</name>
    <dbReference type="NCBI Taxonomy" id="1387353"/>
    <lineage>
        <taxon>Bacteria</taxon>
        <taxon>Pseudomonadati</taxon>
        <taxon>Planctomycetota</taxon>
        <taxon>Planctomycetia</taxon>
        <taxon>Isosphaerales</taxon>
        <taxon>Isosphaeraceae</taxon>
        <taxon>Paludisphaera</taxon>
    </lineage>
</organism>
<protein>
    <submittedName>
        <fullName evidence="3">Uncharacterized protein</fullName>
    </submittedName>
</protein>
<proteinExistence type="predicted"/>
<evidence type="ECO:0000256" key="2">
    <source>
        <dbReference type="SAM" id="SignalP"/>
    </source>
</evidence>
<dbReference type="RefSeq" id="WP_076349889.1">
    <property type="nucleotide sequence ID" value="NZ_CP019082.1"/>
</dbReference>
<reference evidence="4" key="1">
    <citation type="submission" date="2016-12" db="EMBL/GenBank/DDBJ databases">
        <title>Comparative genomics of four Isosphaeraceae planctomycetes: a common pool of plasmids and glycoside hydrolase genes.</title>
        <authorList>
            <person name="Ivanova A."/>
        </authorList>
    </citation>
    <scope>NUCLEOTIDE SEQUENCE [LARGE SCALE GENOMIC DNA]</scope>
    <source>
        <strain evidence="4">PX4</strain>
    </source>
</reference>
<feature type="region of interest" description="Disordered" evidence="1">
    <location>
        <begin position="65"/>
        <end position="90"/>
    </location>
</feature>
<name>A0A1U7CX93_9BACT</name>
<keyword evidence="2" id="KW-0732">Signal</keyword>
<dbReference type="KEGG" id="pbor:BSF38_05127"/>
<dbReference type="OrthoDB" id="10011213at2"/>
<dbReference type="STRING" id="1387353.BSF38_05127"/>
<gene>
    <name evidence="3" type="ORF">BSF38_05127</name>
</gene>